<dbReference type="OrthoDB" id="9781481at2"/>
<dbReference type="Proteomes" id="UP000000333">
    <property type="component" value="Chromosome"/>
</dbReference>
<gene>
    <name evidence="1" type="ordered locus">Olsu_0447</name>
</gene>
<dbReference type="eggNOG" id="COG1715">
    <property type="taxonomic scope" value="Bacteria"/>
</dbReference>
<dbReference type="RefSeq" id="WP_013251320.1">
    <property type="nucleotide sequence ID" value="NC_014363.1"/>
</dbReference>
<dbReference type="KEGG" id="ols:Olsu_0447"/>
<name>E1QYV4_OLSUV</name>
<keyword evidence="2" id="KW-1185">Reference proteome</keyword>
<protein>
    <submittedName>
        <fullName evidence="1">Uncharacterized protein</fullName>
    </submittedName>
</protein>
<evidence type="ECO:0000313" key="1">
    <source>
        <dbReference type="EMBL" id="ADK67568.1"/>
    </source>
</evidence>
<sequence length="318" mass="37230">MDELPPVDERIAEQMDILRELRHYYLHLHHAGLHPLDPDEYYERQIDRRAYREPRDKSRSQARKDAGVSLLLRVHALLSETAKAELEQRKTLADIKEQEYTAEHARMVEEDRAVYLKQQEQCNLQIDERRRAYLDGDPLEVMGYFETVLHNDSFTLEFPDRPQPYESCVQVVSYDQAKKTLFVRYRAPNADEICTIDSFTFNEKEWMVETKELPAQNSLRVRASVLHAIIVRTAALVFYSDAFHLVDSLTITGYLDYFDPAYGTNQTIDVLKTTVSEEEFLKVDLERARLEDLFTRLFKSHVASGLYKKKPYELKGVT</sequence>
<dbReference type="STRING" id="633147.Olsu_0447"/>
<reference evidence="1 2" key="1">
    <citation type="journal article" date="2010" name="Stand. Genomic Sci.">
        <title>Complete genome sequence of Olsenella uli type strain (VPI D76D-27C).</title>
        <authorList>
            <person name="Goker M."/>
            <person name="Held B."/>
            <person name="Lucas S."/>
            <person name="Nolan M."/>
            <person name="Yasawong M."/>
            <person name="Glavina Del Rio T."/>
            <person name="Tice H."/>
            <person name="Cheng J.F."/>
            <person name="Bruce D."/>
            <person name="Detter J.C."/>
            <person name="Tapia R."/>
            <person name="Han C."/>
            <person name="Goodwin L."/>
            <person name="Pitluck S."/>
            <person name="Liolios K."/>
            <person name="Ivanova N."/>
            <person name="Mavromatis K."/>
            <person name="Mikhailova N."/>
            <person name="Pati A."/>
            <person name="Chen A."/>
            <person name="Palaniappan K."/>
            <person name="Land M."/>
            <person name="Hauser L."/>
            <person name="Chang Y.J."/>
            <person name="Jeffries C.D."/>
            <person name="Rohde M."/>
            <person name="Sikorski J."/>
            <person name="Pukall R."/>
            <person name="Woyke T."/>
            <person name="Bristow J."/>
            <person name="Eisen J.A."/>
            <person name="Markowitz V."/>
            <person name="Hugenholtz P."/>
            <person name="Kyrpides N.C."/>
            <person name="Klenk H.P."/>
            <person name="Lapidus A."/>
        </authorList>
    </citation>
    <scope>NUCLEOTIDE SEQUENCE [LARGE SCALE GENOMIC DNA]</scope>
    <source>
        <strain evidence="2">ATCC 49627 / DSM 7084 / CIP 109912 / JCM 12494 / NCIMB 702895 / VPI D76D-27C</strain>
    </source>
</reference>
<dbReference type="EMBL" id="CP002106">
    <property type="protein sequence ID" value="ADK67568.1"/>
    <property type="molecule type" value="Genomic_DNA"/>
</dbReference>
<dbReference type="PATRIC" id="fig|633147.7.peg.1110"/>
<proteinExistence type="predicted"/>
<dbReference type="HOGENOM" id="CLU_873879_0_0_11"/>
<organism evidence="1 2">
    <name type="scientific">Olsenella uli (strain ATCC 49627 / DSM 7084 / CCUG 31166 / CIP 109912 / JCM 12494 / LMG 11480 / NCIMB 702895 / VPI D76D-27C)</name>
    <name type="common">Lactobacillus uli</name>
    <dbReference type="NCBI Taxonomy" id="633147"/>
    <lineage>
        <taxon>Bacteria</taxon>
        <taxon>Bacillati</taxon>
        <taxon>Actinomycetota</taxon>
        <taxon>Coriobacteriia</taxon>
        <taxon>Coriobacteriales</taxon>
        <taxon>Atopobiaceae</taxon>
        <taxon>Olsenella</taxon>
    </lineage>
</organism>
<accession>E1QYV4</accession>
<dbReference type="AlphaFoldDB" id="E1QYV4"/>
<dbReference type="GeneID" id="78511896"/>
<evidence type="ECO:0000313" key="2">
    <source>
        <dbReference type="Proteomes" id="UP000000333"/>
    </source>
</evidence>